<dbReference type="Pfam" id="PF13490">
    <property type="entry name" value="zf-HC2"/>
    <property type="match status" value="1"/>
</dbReference>
<evidence type="ECO:0000313" key="8">
    <source>
        <dbReference type="Proteomes" id="UP000518300"/>
    </source>
</evidence>
<keyword evidence="3 7" id="KW-0418">Kinase</keyword>
<dbReference type="Gene3D" id="1.10.510.10">
    <property type="entry name" value="Transferase(Phosphotransferase) domain 1"/>
    <property type="match status" value="1"/>
</dbReference>
<dbReference type="InterPro" id="IPR011990">
    <property type="entry name" value="TPR-like_helical_dom_sf"/>
</dbReference>
<dbReference type="RefSeq" id="WP_169350579.1">
    <property type="nucleotide sequence ID" value="NZ_JABBJJ010000318.1"/>
</dbReference>
<dbReference type="SMART" id="SM00028">
    <property type="entry name" value="TPR"/>
    <property type="match status" value="4"/>
</dbReference>
<evidence type="ECO:0000256" key="1">
    <source>
        <dbReference type="ARBA" id="ARBA00022679"/>
    </source>
</evidence>
<dbReference type="AlphaFoldDB" id="A0A848LUS2"/>
<dbReference type="InterPro" id="IPR011009">
    <property type="entry name" value="Kinase-like_dom_sf"/>
</dbReference>
<dbReference type="Pfam" id="PF13424">
    <property type="entry name" value="TPR_12"/>
    <property type="match status" value="2"/>
</dbReference>
<dbReference type="SUPFAM" id="SSF56112">
    <property type="entry name" value="Protein kinase-like (PK-like)"/>
    <property type="match status" value="1"/>
</dbReference>
<dbReference type="InterPro" id="IPR000719">
    <property type="entry name" value="Prot_kinase_dom"/>
</dbReference>
<dbReference type="Gene3D" id="3.30.200.20">
    <property type="entry name" value="Phosphorylase Kinase, domain 1"/>
    <property type="match status" value="1"/>
</dbReference>
<dbReference type="InterPro" id="IPR008271">
    <property type="entry name" value="Ser/Thr_kinase_AS"/>
</dbReference>
<accession>A0A848LUS2</accession>
<keyword evidence="2" id="KW-0547">Nucleotide-binding</keyword>
<keyword evidence="4" id="KW-0067">ATP-binding</keyword>
<dbReference type="Gene3D" id="1.10.10.1320">
    <property type="entry name" value="Anti-sigma factor, zinc-finger domain"/>
    <property type="match status" value="1"/>
</dbReference>
<dbReference type="GO" id="GO:0005524">
    <property type="term" value="F:ATP binding"/>
    <property type="evidence" value="ECO:0007669"/>
    <property type="project" value="UniProtKB-KW"/>
</dbReference>
<dbReference type="PROSITE" id="PS00108">
    <property type="entry name" value="PROTEIN_KINASE_ST"/>
    <property type="match status" value="1"/>
</dbReference>
<sequence length="866" mass="92786">MSLACLDADTAAAYTAHALEPEESRAVEEHIDSCASCRELISMVAKAGWSGSLTSLTSSRSGSEGGGTPVLPRGTRVGPFEIDAPLDAGGMGLVYAAHDVRLDRRVALKCLRERRGDPAQLLREAKLMAQLANPNVVPVYDVIEAYGQVFIAMELVVGRSLRQWMEAGPRDWKTVVDVFLDAGAGLAAAHAAGIVHGDVKPGNILVGDDGRVRVTDFGLGTFVTERPGASTSVRGTPAYLAPEQRTGRPCDALGDQYSFCVSLHEALTGALPGARPPRMAGLPRGVRRVLTRGLREDPGQRYPSMRALLGALRAARSPRWKWALGAVATTAASVGLAYVFGVRQVEVEQCAVAASELASPWDAESKEALRGAFARTRLPYAGETLDKVVASLDGWSAGFEEARGRACAAGWFRRETPLERLPGQLSCLKDRAREARALVNLLRDADATVVQNSVTATEHLTPVERCAQTAPARTAPADSPGIAPLREQLATVNALMSSAKYREARELAQKLMKDAEALGDTRFLASAKLGLGASQVWLDDYAAATANLLEAIRLADVTQDDRTRAQAWVRLGQAEFRQGHHDKVLFLQGPALGACERLGDVWLHSEMYLFLGGSLSQLGRPKEAQALFENAVRMRIQAYGERDYRTSFALSSLGNALAMQGDLAGGTDAHRRALVAAQAALGTSHPNIGVLHGNLASDYLYGLQARRAVEELEKSRAIAEAAHGPKQLNVARALTSLGGALLEAGEPQRALETFERAETVWDDVAPKHPSRAFCLLGRNLAAQALGRRMSLEELERAAELGGALPGFMRGRIQLELARALSPGKASPRAIALMKEARAGLSTSTLPLVQRELGRANEWLHAQGVEP</sequence>
<proteinExistence type="predicted"/>
<dbReference type="CDD" id="cd14014">
    <property type="entry name" value="STKc_PknB_like"/>
    <property type="match status" value="1"/>
</dbReference>
<dbReference type="InterPro" id="IPR027383">
    <property type="entry name" value="Znf_put"/>
</dbReference>
<evidence type="ECO:0000256" key="2">
    <source>
        <dbReference type="ARBA" id="ARBA00022741"/>
    </source>
</evidence>
<dbReference type="SMART" id="SM00220">
    <property type="entry name" value="S_TKc"/>
    <property type="match status" value="1"/>
</dbReference>
<evidence type="ECO:0000259" key="6">
    <source>
        <dbReference type="PROSITE" id="PS50011"/>
    </source>
</evidence>
<keyword evidence="1" id="KW-0808">Transferase</keyword>
<evidence type="ECO:0000313" key="7">
    <source>
        <dbReference type="EMBL" id="NMO21391.1"/>
    </source>
</evidence>
<evidence type="ECO:0000256" key="3">
    <source>
        <dbReference type="ARBA" id="ARBA00022777"/>
    </source>
</evidence>
<keyword evidence="8" id="KW-1185">Reference proteome</keyword>
<evidence type="ECO:0000256" key="4">
    <source>
        <dbReference type="ARBA" id="ARBA00022840"/>
    </source>
</evidence>
<dbReference type="PROSITE" id="PS50011">
    <property type="entry name" value="PROTEIN_KINASE_DOM"/>
    <property type="match status" value="1"/>
</dbReference>
<dbReference type="PANTHER" id="PTHR43289:SF34">
    <property type="entry name" value="SERINE_THREONINE-PROTEIN KINASE YBDM-RELATED"/>
    <property type="match status" value="1"/>
</dbReference>
<dbReference type="InterPro" id="IPR041916">
    <property type="entry name" value="Anti_sigma_zinc_sf"/>
</dbReference>
<dbReference type="Proteomes" id="UP000518300">
    <property type="component" value="Unassembled WGS sequence"/>
</dbReference>
<comment type="caution">
    <text evidence="7">The sequence shown here is derived from an EMBL/GenBank/DDBJ whole genome shotgun (WGS) entry which is preliminary data.</text>
</comment>
<dbReference type="GO" id="GO:0004674">
    <property type="term" value="F:protein serine/threonine kinase activity"/>
    <property type="evidence" value="ECO:0007669"/>
    <property type="project" value="UniProtKB-KW"/>
</dbReference>
<dbReference type="SUPFAM" id="SSF48452">
    <property type="entry name" value="TPR-like"/>
    <property type="match status" value="3"/>
</dbReference>
<name>A0A848LUS2_9BACT</name>
<organism evidence="7 8">
    <name type="scientific">Pyxidicoccus fallax</name>
    <dbReference type="NCBI Taxonomy" id="394095"/>
    <lineage>
        <taxon>Bacteria</taxon>
        <taxon>Pseudomonadati</taxon>
        <taxon>Myxococcota</taxon>
        <taxon>Myxococcia</taxon>
        <taxon>Myxococcales</taxon>
        <taxon>Cystobacterineae</taxon>
        <taxon>Myxococcaceae</taxon>
        <taxon>Pyxidicoccus</taxon>
    </lineage>
</organism>
<dbReference type="Gene3D" id="1.25.40.10">
    <property type="entry name" value="Tetratricopeptide repeat domain"/>
    <property type="match status" value="3"/>
</dbReference>
<feature type="region of interest" description="Disordered" evidence="5">
    <location>
        <begin position="54"/>
        <end position="76"/>
    </location>
</feature>
<gene>
    <name evidence="7" type="ORF">HG543_42045</name>
</gene>
<protein>
    <submittedName>
        <fullName evidence="7">Serine/threonine protein kinase</fullName>
    </submittedName>
</protein>
<feature type="domain" description="Protein kinase" evidence="6">
    <location>
        <begin position="80"/>
        <end position="339"/>
    </location>
</feature>
<dbReference type="PANTHER" id="PTHR43289">
    <property type="entry name" value="MITOGEN-ACTIVATED PROTEIN KINASE KINASE KINASE 20-RELATED"/>
    <property type="match status" value="1"/>
</dbReference>
<dbReference type="Pfam" id="PF00069">
    <property type="entry name" value="Pkinase"/>
    <property type="match status" value="1"/>
</dbReference>
<keyword evidence="7" id="KW-0723">Serine/threonine-protein kinase</keyword>
<dbReference type="InterPro" id="IPR019734">
    <property type="entry name" value="TPR_rpt"/>
</dbReference>
<evidence type="ECO:0000256" key="5">
    <source>
        <dbReference type="SAM" id="MobiDB-lite"/>
    </source>
</evidence>
<dbReference type="EMBL" id="JABBJJ010000318">
    <property type="protein sequence ID" value="NMO21391.1"/>
    <property type="molecule type" value="Genomic_DNA"/>
</dbReference>
<reference evidence="7 8" key="1">
    <citation type="submission" date="2020-04" db="EMBL/GenBank/DDBJ databases">
        <title>Draft genome of Pyxidicoccus fallax type strain.</title>
        <authorList>
            <person name="Whitworth D.E."/>
        </authorList>
    </citation>
    <scope>NUCLEOTIDE SEQUENCE [LARGE SCALE GENOMIC DNA]</scope>
    <source>
        <strain evidence="7 8">DSM 14698</strain>
    </source>
</reference>